<comment type="caution">
    <text evidence="1">The sequence shown here is derived from an EMBL/GenBank/DDBJ whole genome shotgun (WGS) entry which is preliminary data.</text>
</comment>
<dbReference type="AlphaFoldDB" id="A0AAD7DWK5"/>
<organism evidence="1 2">
    <name type="scientific">Mycena rosella</name>
    <name type="common">Pink bonnet</name>
    <name type="synonym">Agaricus rosellus</name>
    <dbReference type="NCBI Taxonomy" id="1033263"/>
    <lineage>
        <taxon>Eukaryota</taxon>
        <taxon>Fungi</taxon>
        <taxon>Dikarya</taxon>
        <taxon>Basidiomycota</taxon>
        <taxon>Agaricomycotina</taxon>
        <taxon>Agaricomycetes</taxon>
        <taxon>Agaricomycetidae</taxon>
        <taxon>Agaricales</taxon>
        <taxon>Marasmiineae</taxon>
        <taxon>Mycenaceae</taxon>
        <taxon>Mycena</taxon>
    </lineage>
</organism>
<keyword evidence="2" id="KW-1185">Reference proteome</keyword>
<accession>A0AAD7DWK5</accession>
<sequence>MRARFPDELWLTGWETLNLSNPPSRPAEKFRDLGCKAFLRNIVWTDPQRWPTCPSGSTPDKCRYHRLAPLGSLVGEECPLQPLVEVVNCWDRSASSIRAHSILLSPGARRRRHNYDAVLRIAYAYLAPHLRHQPFLRGATFVSVLAILSLHGVHATKGTCTPDSAALIIHTRTRLKWLKASTTHLQAHAPPDHPCHNIPAAPHIGIVWRNRQVFDFLAKSSAGLDAPS</sequence>
<evidence type="ECO:0000313" key="1">
    <source>
        <dbReference type="EMBL" id="KAJ7701506.1"/>
    </source>
</evidence>
<protein>
    <submittedName>
        <fullName evidence="1">Uncharacterized protein</fullName>
    </submittedName>
</protein>
<proteinExistence type="predicted"/>
<gene>
    <name evidence="1" type="ORF">B0H17DRAFT_1244290</name>
</gene>
<dbReference type="Proteomes" id="UP001221757">
    <property type="component" value="Unassembled WGS sequence"/>
</dbReference>
<name>A0AAD7DWK5_MYCRO</name>
<reference evidence="1" key="1">
    <citation type="submission" date="2023-03" db="EMBL/GenBank/DDBJ databases">
        <title>Massive genome expansion in bonnet fungi (Mycena s.s.) driven by repeated elements and novel gene families across ecological guilds.</title>
        <authorList>
            <consortium name="Lawrence Berkeley National Laboratory"/>
            <person name="Harder C.B."/>
            <person name="Miyauchi S."/>
            <person name="Viragh M."/>
            <person name="Kuo A."/>
            <person name="Thoen E."/>
            <person name="Andreopoulos B."/>
            <person name="Lu D."/>
            <person name="Skrede I."/>
            <person name="Drula E."/>
            <person name="Henrissat B."/>
            <person name="Morin E."/>
            <person name="Kohler A."/>
            <person name="Barry K."/>
            <person name="LaButti K."/>
            <person name="Morin E."/>
            <person name="Salamov A."/>
            <person name="Lipzen A."/>
            <person name="Mereny Z."/>
            <person name="Hegedus B."/>
            <person name="Baldrian P."/>
            <person name="Stursova M."/>
            <person name="Weitz H."/>
            <person name="Taylor A."/>
            <person name="Grigoriev I.V."/>
            <person name="Nagy L.G."/>
            <person name="Martin F."/>
            <person name="Kauserud H."/>
        </authorList>
    </citation>
    <scope>NUCLEOTIDE SEQUENCE</scope>
    <source>
        <strain evidence="1">CBHHK067</strain>
    </source>
</reference>
<evidence type="ECO:0000313" key="2">
    <source>
        <dbReference type="Proteomes" id="UP001221757"/>
    </source>
</evidence>
<dbReference type="EMBL" id="JARKIE010000017">
    <property type="protein sequence ID" value="KAJ7701506.1"/>
    <property type="molecule type" value="Genomic_DNA"/>
</dbReference>